<dbReference type="AlphaFoldDB" id="A0A2P2J1C9"/>
<sequence length="63" mass="7244">MFPRFSLLIQSIHVFSSRLQFRKQKRSRFPPRSQNGGWGGGRPTRGVPRVDLSCALRFPCTQP</sequence>
<dbReference type="EMBL" id="GGEC01006802">
    <property type="protein sequence ID" value="MBW87285.1"/>
    <property type="molecule type" value="Transcribed_RNA"/>
</dbReference>
<name>A0A2P2J1C9_RHIMU</name>
<evidence type="ECO:0000313" key="2">
    <source>
        <dbReference type="EMBL" id="MBW87285.1"/>
    </source>
</evidence>
<reference evidence="2" key="1">
    <citation type="submission" date="2018-02" db="EMBL/GenBank/DDBJ databases">
        <title>Rhizophora mucronata_Transcriptome.</title>
        <authorList>
            <person name="Meera S.P."/>
            <person name="Sreeshan A."/>
            <person name="Augustine A."/>
        </authorList>
    </citation>
    <scope>NUCLEOTIDE SEQUENCE</scope>
    <source>
        <tissue evidence="2">Leaf</tissue>
    </source>
</reference>
<dbReference type="EMBL" id="GGEC01006803">
    <property type="protein sequence ID" value="MBW87286.1"/>
    <property type="molecule type" value="Transcribed_RNA"/>
</dbReference>
<evidence type="ECO:0000256" key="1">
    <source>
        <dbReference type="SAM" id="MobiDB-lite"/>
    </source>
</evidence>
<accession>A0A2P2J1C9</accession>
<feature type="region of interest" description="Disordered" evidence="1">
    <location>
        <begin position="25"/>
        <end position="45"/>
    </location>
</feature>
<proteinExistence type="predicted"/>
<protein>
    <submittedName>
        <fullName evidence="2">Uncharacterized protein</fullName>
    </submittedName>
</protein>
<organism evidence="2">
    <name type="scientific">Rhizophora mucronata</name>
    <name type="common">Asiatic mangrove</name>
    <dbReference type="NCBI Taxonomy" id="61149"/>
    <lineage>
        <taxon>Eukaryota</taxon>
        <taxon>Viridiplantae</taxon>
        <taxon>Streptophyta</taxon>
        <taxon>Embryophyta</taxon>
        <taxon>Tracheophyta</taxon>
        <taxon>Spermatophyta</taxon>
        <taxon>Magnoliopsida</taxon>
        <taxon>eudicotyledons</taxon>
        <taxon>Gunneridae</taxon>
        <taxon>Pentapetalae</taxon>
        <taxon>rosids</taxon>
        <taxon>fabids</taxon>
        <taxon>Malpighiales</taxon>
        <taxon>Rhizophoraceae</taxon>
        <taxon>Rhizophora</taxon>
    </lineage>
</organism>